<dbReference type="Pfam" id="PF13638">
    <property type="entry name" value="PIN_4"/>
    <property type="match status" value="1"/>
</dbReference>
<keyword evidence="4" id="KW-0866">Nonsense-mediated mRNA decay</keyword>
<protein>
    <recommendedName>
        <fullName evidence="7">PIN domain-containing protein</fullName>
    </recommendedName>
</protein>
<dbReference type="PANTHER" id="PTHR15696:SF0">
    <property type="entry name" value="TELOMERASE-BINDING PROTEIN EST1A"/>
    <property type="match status" value="1"/>
</dbReference>
<dbReference type="GO" id="GO:0070034">
    <property type="term" value="F:telomerase RNA binding"/>
    <property type="evidence" value="ECO:0007669"/>
    <property type="project" value="TreeGrafter"/>
</dbReference>
<evidence type="ECO:0000256" key="6">
    <source>
        <dbReference type="SAM" id="MobiDB-lite"/>
    </source>
</evidence>
<feature type="region of interest" description="Disordered" evidence="6">
    <location>
        <begin position="1"/>
        <end position="172"/>
    </location>
</feature>
<dbReference type="Gene3D" id="3.40.50.1010">
    <property type="entry name" value="5'-nuclease"/>
    <property type="match status" value="1"/>
</dbReference>
<gene>
    <name evidence="8" type="ORF">NMOB1V02_LOCUS339</name>
</gene>
<feature type="compositionally biased region" description="Basic and acidic residues" evidence="6">
    <location>
        <begin position="250"/>
        <end position="264"/>
    </location>
</feature>
<comment type="subcellular location">
    <subcellularLocation>
        <location evidence="2">Cytoplasm</location>
    </subcellularLocation>
    <subcellularLocation>
        <location evidence="1">Nucleus</location>
    </subcellularLocation>
</comment>
<feature type="compositionally biased region" description="Basic residues" evidence="6">
    <location>
        <begin position="265"/>
        <end position="275"/>
    </location>
</feature>
<dbReference type="Pfam" id="PF10373">
    <property type="entry name" value="EST1_DNA_bind"/>
    <property type="match status" value="1"/>
</dbReference>
<feature type="compositionally biased region" description="Basic and acidic residues" evidence="6">
    <location>
        <begin position="276"/>
        <end position="289"/>
    </location>
</feature>
<dbReference type="GO" id="GO:0005737">
    <property type="term" value="C:cytoplasm"/>
    <property type="evidence" value="ECO:0007669"/>
    <property type="project" value="UniProtKB-SubCell"/>
</dbReference>
<dbReference type="GO" id="GO:0000184">
    <property type="term" value="P:nuclear-transcribed mRNA catabolic process, nonsense-mediated decay"/>
    <property type="evidence" value="ECO:0007669"/>
    <property type="project" value="UniProtKB-KW"/>
</dbReference>
<dbReference type="EMBL" id="OA882066">
    <property type="protein sequence ID" value="CAD7272404.1"/>
    <property type="molecule type" value="Genomic_DNA"/>
</dbReference>
<dbReference type="InterPro" id="IPR045153">
    <property type="entry name" value="Est1/Ebs1-like"/>
</dbReference>
<dbReference type="AlphaFoldDB" id="A0A7R9BE39"/>
<sequence>MSMLDRLHEGKNIVKHEDRPKRREKRPEIALYVPKGRQLPSESDQSAQSKKPPVARDPSRKGVDGVTNGKRTSTDGKSYPSTSEVDRNAKSGFPTMTYTPKNRSRTNSVVSESSESLCSFSSRSRKQRDHRPPKPSVVAKESAENVRNEKPIAMNGPSRLEDKPAPLGENSLNHIDRSLASDVRHMTITESLRSQQLEKRHEAFEESVECSPVPGIAECPAKETCVTSWCDEVEDAIAKNVLKAEVEDLSKKTTNEKHKDEPSRQRKKRERRKRGEKPSDKEPHRETKKILEQIPNEKRLVGVLKVSRRDLQMHSKTAEASKREAFIVQSPVSKGATRQLFDPKNPQKPLVIRIQNERARKSPVDDELVPHGVKSPTPVASAPYEVMRHPQPFPVHQIPVCENPGFSGQLSSRVDQNALVALMQCTSQLEALRRSNTLAADWGKATELRTRLFGVYKALLVGDLKFFEANDLEQMLWKNVFYSVIEWLRHGCDPKNNFPDRVVEKHRELLVETINQGKAYFTMLLETLESTYKFNLEDYIEGDEGCDGNWARLRPGMISLALLSAQKICLYMGDLARYKECHCEGSPPVPTPDSPALKTARRHYVKAMELNPKNSRCYNQMAYISLYNGRKLDAVYYYSRSLMTVNPFQSAKESLLNIFESLHRKWDERRKEASAAVQKPVVKHWKPSRGEIWIHPDEAFLDDQPVENTPVVGNSLTNVPRSQLVKDFTTSFLLIHGMLFTKVNFEAFEDAALDTMRLFRACVQLDPFPFTMQKLLQYLILNMFAVEMNSPKVGMADGDAHRAVICEHAVMLLLEMVSVLLEQACCNLFDVLRHNAVGTSSSQSFEIDVAALNPNAVLKAQDLASAGVSTVYLPIAKIWCDWLISHDNVWSPAPPLPQYHITSKDVWQNLADFVTLLQRFNVNDIALLEGSHGDASPLGYRAVWLPEDKMTLGFYPMSASHDPVDPVFSDANVPKETSEIAIRISKVKTCCEYMCGLDPPFIKYTSSANAFISVVPVKRIDVEEPPVAEYGDGRYQEAENETFKSHPSGKSKRGVADRKADMTTVFQSVKSGEREGRVELQVTPKYLIPDTNCVIDSFEYLRELIERPGLPYSVVVPSPVMEELRYIAYNATGRSEELSCACQNAYEYLEKATRGVWFCTTRGSLMSKWSSMGECADGNGGSWFKTLRDPKTDRMNDEIILSCCRNVAKNNPSARPGRTRSAVLKRHVVLLTSDRNLRVRGRSQDEDPVPSVPLSEFLRWAKIDK</sequence>
<feature type="compositionally biased region" description="Basic and acidic residues" evidence="6">
    <location>
        <begin position="141"/>
        <end position="150"/>
    </location>
</feature>
<dbReference type="SMART" id="SM00670">
    <property type="entry name" value="PINc"/>
    <property type="match status" value="1"/>
</dbReference>
<evidence type="ECO:0000256" key="2">
    <source>
        <dbReference type="ARBA" id="ARBA00004496"/>
    </source>
</evidence>
<dbReference type="InterPro" id="IPR029060">
    <property type="entry name" value="PIN-like_dom_sf"/>
</dbReference>
<dbReference type="GO" id="GO:0042162">
    <property type="term" value="F:telomeric DNA binding"/>
    <property type="evidence" value="ECO:0007669"/>
    <property type="project" value="TreeGrafter"/>
</dbReference>
<dbReference type="InterPro" id="IPR011990">
    <property type="entry name" value="TPR-like_helical_dom_sf"/>
</dbReference>
<dbReference type="GO" id="GO:0005697">
    <property type="term" value="C:telomerase holoenzyme complex"/>
    <property type="evidence" value="ECO:0007669"/>
    <property type="project" value="TreeGrafter"/>
</dbReference>
<keyword evidence="3" id="KW-0963">Cytoplasm</keyword>
<evidence type="ECO:0000256" key="5">
    <source>
        <dbReference type="ARBA" id="ARBA00023242"/>
    </source>
</evidence>
<feature type="region of interest" description="Disordered" evidence="6">
    <location>
        <begin position="1037"/>
        <end position="1057"/>
    </location>
</feature>
<reference evidence="8" key="1">
    <citation type="submission" date="2020-11" db="EMBL/GenBank/DDBJ databases">
        <authorList>
            <person name="Tran Van P."/>
        </authorList>
    </citation>
    <scope>NUCLEOTIDE SEQUENCE</scope>
</reference>
<dbReference type="Pfam" id="PF10374">
    <property type="entry name" value="EST1"/>
    <property type="match status" value="1"/>
</dbReference>
<dbReference type="PANTHER" id="PTHR15696">
    <property type="entry name" value="SMG-7 SUPPRESSOR WITH MORPHOLOGICAL EFFECT ON GENITALIA PROTEIN 7"/>
    <property type="match status" value="1"/>
</dbReference>
<feature type="compositionally biased region" description="Low complexity" evidence="6">
    <location>
        <begin position="105"/>
        <end position="122"/>
    </location>
</feature>
<dbReference type="SUPFAM" id="SSF88723">
    <property type="entry name" value="PIN domain-like"/>
    <property type="match status" value="1"/>
</dbReference>
<keyword evidence="9" id="KW-1185">Reference proteome</keyword>
<feature type="region of interest" description="Disordered" evidence="6">
    <location>
        <begin position="250"/>
        <end position="289"/>
    </location>
</feature>
<feature type="compositionally biased region" description="Basic and acidic residues" evidence="6">
    <location>
        <begin position="1"/>
        <end position="28"/>
    </location>
</feature>
<dbReference type="OrthoDB" id="2017974at2759"/>
<dbReference type="EMBL" id="CAJPEX010000029">
    <property type="protein sequence ID" value="CAG0912556.1"/>
    <property type="molecule type" value="Genomic_DNA"/>
</dbReference>
<feature type="compositionally biased region" description="Basic residues" evidence="6">
    <location>
        <begin position="123"/>
        <end position="133"/>
    </location>
</feature>
<dbReference type="InterPro" id="IPR019458">
    <property type="entry name" value="Est1-like_N"/>
</dbReference>
<evidence type="ECO:0000256" key="1">
    <source>
        <dbReference type="ARBA" id="ARBA00004123"/>
    </source>
</evidence>
<dbReference type="Proteomes" id="UP000678499">
    <property type="component" value="Unassembled WGS sequence"/>
</dbReference>
<evidence type="ECO:0000313" key="9">
    <source>
        <dbReference type="Proteomes" id="UP000678499"/>
    </source>
</evidence>
<organism evidence="8">
    <name type="scientific">Notodromas monacha</name>
    <dbReference type="NCBI Taxonomy" id="399045"/>
    <lineage>
        <taxon>Eukaryota</taxon>
        <taxon>Metazoa</taxon>
        <taxon>Ecdysozoa</taxon>
        <taxon>Arthropoda</taxon>
        <taxon>Crustacea</taxon>
        <taxon>Oligostraca</taxon>
        <taxon>Ostracoda</taxon>
        <taxon>Podocopa</taxon>
        <taxon>Podocopida</taxon>
        <taxon>Cypridocopina</taxon>
        <taxon>Cypridoidea</taxon>
        <taxon>Cyprididae</taxon>
        <taxon>Notodromas</taxon>
    </lineage>
</organism>
<dbReference type="InterPro" id="IPR002716">
    <property type="entry name" value="PIN_dom"/>
</dbReference>
<dbReference type="Gene3D" id="1.25.40.10">
    <property type="entry name" value="Tetratricopeptide repeat domain"/>
    <property type="match status" value="1"/>
</dbReference>
<dbReference type="SUPFAM" id="SSF48452">
    <property type="entry name" value="TPR-like"/>
    <property type="match status" value="1"/>
</dbReference>
<name>A0A7R9BE39_9CRUS</name>
<dbReference type="InterPro" id="IPR018834">
    <property type="entry name" value="DNA/RNA-bd_Est1-type"/>
</dbReference>
<evidence type="ECO:0000313" key="8">
    <source>
        <dbReference type="EMBL" id="CAD7272404.1"/>
    </source>
</evidence>
<proteinExistence type="predicted"/>
<evidence type="ECO:0000259" key="7">
    <source>
        <dbReference type="SMART" id="SM00670"/>
    </source>
</evidence>
<evidence type="ECO:0000256" key="4">
    <source>
        <dbReference type="ARBA" id="ARBA00023161"/>
    </source>
</evidence>
<feature type="compositionally biased region" description="Polar residues" evidence="6">
    <location>
        <begin position="69"/>
        <end position="83"/>
    </location>
</feature>
<accession>A0A7R9BE39</accession>
<feature type="compositionally biased region" description="Polar residues" evidence="6">
    <location>
        <begin position="40"/>
        <end position="49"/>
    </location>
</feature>
<evidence type="ECO:0000256" key="3">
    <source>
        <dbReference type="ARBA" id="ARBA00022490"/>
    </source>
</evidence>
<feature type="domain" description="PIN" evidence="7">
    <location>
        <begin position="1085"/>
        <end position="1239"/>
    </location>
</feature>
<keyword evidence="5" id="KW-0539">Nucleus</keyword>